<evidence type="ECO:0000259" key="6">
    <source>
        <dbReference type="Pfam" id="PF13102"/>
    </source>
</evidence>
<reference evidence="7" key="1">
    <citation type="submission" date="2019-03" db="EMBL/GenBank/DDBJ databases">
        <title>Single cell metagenomics reveals metabolic interactions within the superorganism composed of flagellate Streblomastix strix and complex community of Bacteroidetes bacteria on its surface.</title>
        <authorList>
            <person name="Treitli S.C."/>
            <person name="Kolisko M."/>
            <person name="Husnik F."/>
            <person name="Keeling P."/>
            <person name="Hampl V."/>
        </authorList>
    </citation>
    <scope>NUCLEOTIDE SEQUENCE</scope>
    <source>
        <strain evidence="7">STM</strain>
    </source>
</reference>
<gene>
    <name evidence="7" type="ORF">EZS27_003920</name>
</gene>
<dbReference type="EMBL" id="SNRY01000063">
    <property type="protein sequence ID" value="KAA6348687.1"/>
    <property type="molecule type" value="Genomic_DNA"/>
</dbReference>
<comment type="caution">
    <text evidence="7">The sequence shown here is derived from an EMBL/GenBank/DDBJ whole genome shotgun (WGS) entry which is preliminary data.</text>
</comment>
<feature type="domain" description="Phage integrase SAM-like" evidence="6">
    <location>
        <begin position="105"/>
        <end position="199"/>
    </location>
</feature>
<dbReference type="PANTHER" id="PTHR30349">
    <property type="entry name" value="PHAGE INTEGRASE-RELATED"/>
    <property type="match status" value="1"/>
</dbReference>
<comment type="similarity">
    <text evidence="1">Belongs to the 'phage' integrase family.</text>
</comment>
<dbReference type="InterPro" id="IPR002104">
    <property type="entry name" value="Integrase_catalytic"/>
</dbReference>
<organism evidence="7">
    <name type="scientific">termite gut metagenome</name>
    <dbReference type="NCBI Taxonomy" id="433724"/>
    <lineage>
        <taxon>unclassified sequences</taxon>
        <taxon>metagenomes</taxon>
        <taxon>organismal metagenomes</taxon>
    </lineage>
</organism>
<dbReference type="Gene3D" id="1.10.443.10">
    <property type="entry name" value="Intergrase catalytic core"/>
    <property type="match status" value="1"/>
</dbReference>
<evidence type="ECO:0000256" key="3">
    <source>
        <dbReference type="ARBA" id="ARBA00023172"/>
    </source>
</evidence>
<proteinExistence type="inferred from homology"/>
<feature type="domain" description="Tyr recombinase" evidence="5">
    <location>
        <begin position="304"/>
        <end position="406"/>
    </location>
</feature>
<keyword evidence="3" id="KW-0233">DNA recombination</keyword>
<dbReference type="GO" id="GO:0003677">
    <property type="term" value="F:DNA binding"/>
    <property type="evidence" value="ECO:0007669"/>
    <property type="project" value="UniProtKB-KW"/>
</dbReference>
<dbReference type="Pfam" id="PF13102">
    <property type="entry name" value="Phage_int_SAM_5"/>
    <property type="match status" value="1"/>
</dbReference>
<keyword evidence="2" id="KW-0238">DNA-binding</keyword>
<keyword evidence="4" id="KW-0175">Coiled coil</keyword>
<dbReference type="AlphaFoldDB" id="A0A5J4SRN8"/>
<evidence type="ECO:0000259" key="5">
    <source>
        <dbReference type="Pfam" id="PF00589"/>
    </source>
</evidence>
<dbReference type="Gene3D" id="1.10.150.130">
    <property type="match status" value="1"/>
</dbReference>
<protein>
    <recommendedName>
        <fullName evidence="8">Tyrosine recombinase XerC</fullName>
    </recommendedName>
</protein>
<dbReference type="InterPro" id="IPR010998">
    <property type="entry name" value="Integrase_recombinase_N"/>
</dbReference>
<sequence length="424" mass="49224">MPTFKAEIIKNKKRADGTYNIKIRLTHNRGVVRISTPFYVSKEDLTKSLKIKNQSIIDSTDELIKKYRDECNRLELQYIDMSASEIADYLKNLSKKKEAENGIDFIAFARSWIEKNKDKKGIKNYTIAVNSLIKYIGAERLNILDINFKFLTGYADYLNKKKEDKNKQALEEGKRITTNRALSLYLGNIRHLHNEAKKEYNDEDIGKIPIPLSPFSKFTIPKLEASRKRALDSELIKKIYLLPYKTESSGKELLYNLSKDMFILSFCLLGMNSVDIFTCSNIKDNVITYFRSKTKDRRDDKAEIQVWLHPFIYPLYEKYSDTDNKFVFNVYKRYSSYQNFNRAINKGLKEIGSELGIEDLEFYGARHSFATIALNSIGIDKYTVHAALNHIDGSMRVTDIYIKKDFTAINEANRKVIECVFFGD</sequence>
<dbReference type="InterPro" id="IPR050090">
    <property type="entry name" value="Tyrosine_recombinase_XerCD"/>
</dbReference>
<dbReference type="PANTHER" id="PTHR30349:SF64">
    <property type="entry name" value="PROPHAGE INTEGRASE INTD-RELATED"/>
    <property type="match status" value="1"/>
</dbReference>
<dbReference type="Pfam" id="PF00589">
    <property type="entry name" value="Phage_integrase"/>
    <property type="match status" value="1"/>
</dbReference>
<evidence type="ECO:0008006" key="8">
    <source>
        <dbReference type="Google" id="ProtNLM"/>
    </source>
</evidence>
<name>A0A5J4SRN8_9ZZZZ</name>
<accession>A0A5J4SRN8</accession>
<feature type="coiled-coil region" evidence="4">
    <location>
        <begin position="57"/>
        <end position="84"/>
    </location>
</feature>
<evidence type="ECO:0000313" key="7">
    <source>
        <dbReference type="EMBL" id="KAA6348687.1"/>
    </source>
</evidence>
<dbReference type="SUPFAM" id="SSF56349">
    <property type="entry name" value="DNA breaking-rejoining enzymes"/>
    <property type="match status" value="1"/>
</dbReference>
<dbReference type="InterPro" id="IPR013762">
    <property type="entry name" value="Integrase-like_cat_sf"/>
</dbReference>
<evidence type="ECO:0000256" key="2">
    <source>
        <dbReference type="ARBA" id="ARBA00023125"/>
    </source>
</evidence>
<dbReference type="InterPro" id="IPR025269">
    <property type="entry name" value="SAM-like_dom"/>
</dbReference>
<dbReference type="InterPro" id="IPR011010">
    <property type="entry name" value="DNA_brk_join_enz"/>
</dbReference>
<dbReference type="GO" id="GO:0006310">
    <property type="term" value="P:DNA recombination"/>
    <property type="evidence" value="ECO:0007669"/>
    <property type="project" value="UniProtKB-KW"/>
</dbReference>
<dbReference type="GO" id="GO:0015074">
    <property type="term" value="P:DNA integration"/>
    <property type="evidence" value="ECO:0007669"/>
    <property type="project" value="InterPro"/>
</dbReference>
<evidence type="ECO:0000256" key="1">
    <source>
        <dbReference type="ARBA" id="ARBA00008857"/>
    </source>
</evidence>
<evidence type="ECO:0000256" key="4">
    <source>
        <dbReference type="SAM" id="Coils"/>
    </source>
</evidence>